<evidence type="ECO:0000256" key="4">
    <source>
        <dbReference type="ARBA" id="ARBA00023136"/>
    </source>
</evidence>
<feature type="transmembrane region" description="Helical" evidence="5">
    <location>
        <begin position="148"/>
        <end position="168"/>
    </location>
</feature>
<dbReference type="InterPro" id="IPR011701">
    <property type="entry name" value="MFS"/>
</dbReference>
<feature type="transmembrane region" description="Helical" evidence="5">
    <location>
        <begin position="257"/>
        <end position="276"/>
    </location>
</feature>
<feature type="transmembrane region" description="Helical" evidence="5">
    <location>
        <begin position="58"/>
        <end position="79"/>
    </location>
</feature>
<evidence type="ECO:0000313" key="7">
    <source>
        <dbReference type="EMBL" id="MFM0720870.1"/>
    </source>
</evidence>
<keyword evidence="8" id="KW-1185">Reference proteome</keyword>
<feature type="transmembrane region" description="Helical" evidence="5">
    <location>
        <begin position="348"/>
        <end position="369"/>
    </location>
</feature>
<comment type="caution">
    <text evidence="7">The sequence shown here is derived from an EMBL/GenBank/DDBJ whole genome shotgun (WGS) entry which is preliminary data.</text>
</comment>
<dbReference type="InterPro" id="IPR020846">
    <property type="entry name" value="MFS_dom"/>
</dbReference>
<keyword evidence="2 5" id="KW-0812">Transmembrane</keyword>
<comment type="subcellular location">
    <subcellularLocation>
        <location evidence="1">Membrane</location>
        <topology evidence="1">Multi-pass membrane protein</topology>
    </subcellularLocation>
</comment>
<dbReference type="Pfam" id="PF07690">
    <property type="entry name" value="MFS_1"/>
    <property type="match status" value="1"/>
</dbReference>
<dbReference type="PANTHER" id="PTHR23508:SF10">
    <property type="entry name" value="CARBOXYLIC ACID TRANSPORTER PROTEIN HOMOLOG"/>
    <property type="match status" value="1"/>
</dbReference>
<proteinExistence type="predicted"/>
<organism evidence="7 8">
    <name type="scientific">Paraburkholderia strydomiana</name>
    <dbReference type="NCBI Taxonomy" id="1245417"/>
    <lineage>
        <taxon>Bacteria</taxon>
        <taxon>Pseudomonadati</taxon>
        <taxon>Pseudomonadota</taxon>
        <taxon>Betaproteobacteria</taxon>
        <taxon>Burkholderiales</taxon>
        <taxon>Burkholderiaceae</taxon>
        <taxon>Paraburkholderia</taxon>
    </lineage>
</organism>
<dbReference type="PANTHER" id="PTHR23508">
    <property type="entry name" value="CARBOXYLIC ACID TRANSPORTER PROTEIN HOMOLOG"/>
    <property type="match status" value="1"/>
</dbReference>
<evidence type="ECO:0000256" key="2">
    <source>
        <dbReference type="ARBA" id="ARBA00022692"/>
    </source>
</evidence>
<feature type="transmembrane region" description="Helical" evidence="5">
    <location>
        <begin position="296"/>
        <end position="314"/>
    </location>
</feature>
<dbReference type="InterPro" id="IPR036259">
    <property type="entry name" value="MFS_trans_sf"/>
</dbReference>
<keyword evidence="3 5" id="KW-1133">Transmembrane helix</keyword>
<dbReference type="Proteomes" id="UP001629392">
    <property type="component" value="Unassembled WGS sequence"/>
</dbReference>
<dbReference type="Gene3D" id="1.20.1250.20">
    <property type="entry name" value="MFS general substrate transporter like domains"/>
    <property type="match status" value="1"/>
</dbReference>
<gene>
    <name evidence="7" type="ORF">PQQ73_31630</name>
</gene>
<protein>
    <submittedName>
        <fullName evidence="7">MFS transporter</fullName>
    </submittedName>
</protein>
<evidence type="ECO:0000259" key="6">
    <source>
        <dbReference type="PROSITE" id="PS50850"/>
    </source>
</evidence>
<feature type="domain" description="Major facilitator superfamily (MFS) profile" evidence="6">
    <location>
        <begin position="25"/>
        <end position="439"/>
    </location>
</feature>
<feature type="transmembrane region" description="Helical" evidence="5">
    <location>
        <begin position="91"/>
        <end position="110"/>
    </location>
</feature>
<dbReference type="EMBL" id="JAQQCL010000035">
    <property type="protein sequence ID" value="MFM0720870.1"/>
    <property type="molecule type" value="Genomic_DNA"/>
</dbReference>
<feature type="transmembrane region" description="Helical" evidence="5">
    <location>
        <begin position="321"/>
        <end position="342"/>
    </location>
</feature>
<evidence type="ECO:0000256" key="5">
    <source>
        <dbReference type="SAM" id="Phobius"/>
    </source>
</evidence>
<feature type="transmembrane region" description="Helical" evidence="5">
    <location>
        <begin position="180"/>
        <end position="199"/>
    </location>
</feature>
<dbReference type="PROSITE" id="PS50850">
    <property type="entry name" value="MFS"/>
    <property type="match status" value="1"/>
</dbReference>
<name>A0ABW9EP46_9BURK</name>
<sequence>MTQKNTVDIAHVVETQERSWFTVTLFVLCALVMLADGFDNQALNYAAPGIIKEWGINRALMTPVFNVSIIGWMAGSVVFAMLADRIGRRRAILLATTLFGGFTFAVPFAHNLVELSILRFCAALGIGGGMPMAVSLITDYARSGKRGLIITLLYLGYTAGSSGGGLLAAEIIPAHGWRSVFYVGGAGAVVVGIVLFAGLPESIRYLALRNPTSQRILAYARKLKPSAQFADDTRFTIQEQARTGVPVRHLFTEGRSAMTGFLWLALGFSFVTHFFLSQWMTTLLTDEIGFANAARSQALFQLGAGFSWFFGWMIDRKGVSVMTLTMILGAIPVAALGLAVGMGAGTGAGLTMAMALVSGLLVLGGNIGLNAISSMIYPTFIRSTATGASFAVARIGAIVGPLLAGVLIAVGTPIGTIFLLGALPMLAAGVACFMLNRTITPEAAREMSLRSALSRH</sequence>
<feature type="transmembrane region" description="Helical" evidence="5">
    <location>
        <begin position="416"/>
        <end position="435"/>
    </location>
</feature>
<feature type="transmembrane region" description="Helical" evidence="5">
    <location>
        <begin position="20"/>
        <end position="38"/>
    </location>
</feature>
<evidence type="ECO:0000313" key="8">
    <source>
        <dbReference type="Proteomes" id="UP001629392"/>
    </source>
</evidence>
<accession>A0ABW9EP46</accession>
<dbReference type="RefSeq" id="WP_408156893.1">
    <property type="nucleotide sequence ID" value="NZ_JAQQCJ010000003.1"/>
</dbReference>
<evidence type="ECO:0000256" key="3">
    <source>
        <dbReference type="ARBA" id="ARBA00022989"/>
    </source>
</evidence>
<feature type="transmembrane region" description="Helical" evidence="5">
    <location>
        <begin position="390"/>
        <end position="410"/>
    </location>
</feature>
<evidence type="ECO:0000256" key="1">
    <source>
        <dbReference type="ARBA" id="ARBA00004141"/>
    </source>
</evidence>
<feature type="transmembrane region" description="Helical" evidence="5">
    <location>
        <begin position="116"/>
        <end position="136"/>
    </location>
</feature>
<dbReference type="SUPFAM" id="SSF103473">
    <property type="entry name" value="MFS general substrate transporter"/>
    <property type="match status" value="1"/>
</dbReference>
<keyword evidence="4 5" id="KW-0472">Membrane</keyword>
<reference evidence="7 8" key="1">
    <citation type="journal article" date="2024" name="Chem. Sci.">
        <title>Discovery of megapolipeptins by genome mining of a Burkholderiales bacteria collection.</title>
        <authorList>
            <person name="Paulo B.S."/>
            <person name="Recchia M.J.J."/>
            <person name="Lee S."/>
            <person name="Fergusson C.H."/>
            <person name="Romanowski S.B."/>
            <person name="Hernandez A."/>
            <person name="Krull N."/>
            <person name="Liu D.Y."/>
            <person name="Cavanagh H."/>
            <person name="Bos A."/>
            <person name="Gray C.A."/>
            <person name="Murphy B.T."/>
            <person name="Linington R.G."/>
            <person name="Eustaquio A.S."/>
        </authorList>
    </citation>
    <scope>NUCLEOTIDE SEQUENCE [LARGE SCALE GENOMIC DNA]</scope>
    <source>
        <strain evidence="7 8">RL17-350-BIC-E</strain>
    </source>
</reference>